<protein>
    <recommendedName>
        <fullName evidence="17">FtsK domain-containing protein</fullName>
    </recommendedName>
</protein>
<keyword evidence="3" id="KW-1003">Cell membrane</keyword>
<dbReference type="PROSITE" id="PS50901">
    <property type="entry name" value="FTSK"/>
    <property type="match status" value="1"/>
</dbReference>
<keyword evidence="4" id="KW-0132">Cell division</keyword>
<dbReference type="GO" id="GO:0005886">
    <property type="term" value="C:plasma membrane"/>
    <property type="evidence" value="ECO:0007669"/>
    <property type="project" value="UniProtKB-SubCell"/>
</dbReference>
<dbReference type="InterPro" id="IPR041027">
    <property type="entry name" value="FtsK_alpha"/>
</dbReference>
<feature type="compositionally biased region" description="Polar residues" evidence="15">
    <location>
        <begin position="713"/>
        <end position="725"/>
    </location>
</feature>
<evidence type="ECO:0000313" key="19">
    <source>
        <dbReference type="Proteomes" id="UP000178583"/>
    </source>
</evidence>
<gene>
    <name evidence="18" type="ORF">A2215_04155</name>
</gene>
<dbReference type="AlphaFoldDB" id="A0A1F5EAB1"/>
<comment type="subunit">
    <text evidence="13">Homohexamer. Forms a ring that surrounds DNA.</text>
</comment>
<evidence type="ECO:0000256" key="5">
    <source>
        <dbReference type="ARBA" id="ARBA00022692"/>
    </source>
</evidence>
<keyword evidence="11 16" id="KW-0472">Membrane</keyword>
<feature type="transmembrane region" description="Helical" evidence="16">
    <location>
        <begin position="159"/>
        <end position="179"/>
    </location>
</feature>
<feature type="transmembrane region" description="Helical" evidence="16">
    <location>
        <begin position="43"/>
        <end position="62"/>
    </location>
</feature>
<keyword evidence="10" id="KW-0238">DNA-binding</keyword>
<dbReference type="InterPro" id="IPR025199">
    <property type="entry name" value="FtsK_4TM"/>
</dbReference>
<dbReference type="SUPFAM" id="SSF52540">
    <property type="entry name" value="P-loop containing nucleoside triphosphate hydrolases"/>
    <property type="match status" value="1"/>
</dbReference>
<evidence type="ECO:0000256" key="9">
    <source>
        <dbReference type="ARBA" id="ARBA00022989"/>
    </source>
</evidence>
<reference evidence="18 19" key="1">
    <citation type="journal article" date="2016" name="Nat. Commun.">
        <title>Thousands of microbial genomes shed light on interconnected biogeochemical processes in an aquifer system.</title>
        <authorList>
            <person name="Anantharaman K."/>
            <person name="Brown C.T."/>
            <person name="Hug L.A."/>
            <person name="Sharon I."/>
            <person name="Castelle C.J."/>
            <person name="Probst A.J."/>
            <person name="Thomas B.C."/>
            <person name="Singh A."/>
            <person name="Wilkins M.J."/>
            <person name="Karaoz U."/>
            <person name="Brodie E.L."/>
            <person name="Williams K.H."/>
            <person name="Hubbard S.S."/>
            <person name="Banfield J.F."/>
        </authorList>
    </citation>
    <scope>NUCLEOTIDE SEQUENCE [LARGE SCALE GENOMIC DNA]</scope>
</reference>
<keyword evidence="6 14" id="KW-0547">Nucleotide-binding</keyword>
<dbReference type="SUPFAM" id="SSF46785">
    <property type="entry name" value="Winged helix' DNA-binding domain"/>
    <property type="match status" value="1"/>
</dbReference>
<name>A0A1F5EAB1_9BACT</name>
<evidence type="ECO:0000256" key="7">
    <source>
        <dbReference type="ARBA" id="ARBA00022829"/>
    </source>
</evidence>
<dbReference type="GO" id="GO:0003677">
    <property type="term" value="F:DNA binding"/>
    <property type="evidence" value="ECO:0007669"/>
    <property type="project" value="UniProtKB-KW"/>
</dbReference>
<dbReference type="GO" id="GO:0005524">
    <property type="term" value="F:ATP binding"/>
    <property type="evidence" value="ECO:0007669"/>
    <property type="project" value="UniProtKB-UniRule"/>
</dbReference>
<dbReference type="GO" id="GO:0051301">
    <property type="term" value="P:cell division"/>
    <property type="evidence" value="ECO:0007669"/>
    <property type="project" value="UniProtKB-KW"/>
</dbReference>
<keyword evidence="8 14" id="KW-0067">ATP-binding</keyword>
<dbReference type="PANTHER" id="PTHR22683:SF41">
    <property type="entry name" value="DNA TRANSLOCASE FTSK"/>
    <property type="match status" value="1"/>
</dbReference>
<feature type="binding site" evidence="14">
    <location>
        <begin position="403"/>
        <end position="410"/>
    </location>
    <ligand>
        <name>ATP</name>
        <dbReference type="ChEBI" id="CHEBI:30616"/>
    </ligand>
</feature>
<evidence type="ECO:0000256" key="12">
    <source>
        <dbReference type="ARBA" id="ARBA00023306"/>
    </source>
</evidence>
<keyword evidence="7" id="KW-0159">Chromosome partition</keyword>
<evidence type="ECO:0000256" key="2">
    <source>
        <dbReference type="ARBA" id="ARBA00006474"/>
    </source>
</evidence>
<sequence>MGRKRKYPKHKQKSAKWYQTENEWGDYVFDWTLGLGKDTWREIFALLILVASVVALLGYFGFAGNFGNIIAGIIKKIFGTFTSYVFPLITFWFGVLLLLPSKGTVKISKFFGFLLLIVSISAFFHLFIPDESAKSAALSGMGGGVVGFMVSQPLRASMGLFPAFLLIVVLIVISLMMVFEFSIRRYFGIGEKEEEESAKQGKVRVNATEGAKLSIFQRLKNSLRFKKKDDSGDSKVEVIEAEPRIMVKGDMTWEYPPLDILKESDDVANPGNIQKNVEVIQKTLKNFGIDIVVGDVNVGPTVTQYTFKPVDGVKLNQITARANDLALSLASKSLRIEAPIPGKSSVGIENPNTIPAKVTLKEVLISKEFKAVKSRLAIALGRDVAGGAMAIDLEKLPHILIAGATGSGKSVCINAIITTLLFNNSPQDLKFLLVDPKRVELTNYTGIPHLLTPTIIEVDKTISALKWAIWEMERRYKLFSELGRRNIVAYNQTPGPEGKLPYIVIIIDELADLMATSANDVEGSIVRLAQMARATGIHLIVATQRPSVDVLTGLIKANITARIAFATASQVDSRTILDFSGAEKLLGNGDMLFFGNGLSKAKRIQGCFVSDAEIEQLVSFLKKQSEPQYDDAILQFRSAKSSGGKGVYGDGEIDDDMYEDAVKLVTESGKASATLLQRRLRIGYARAARLLDILEENGVVGPADGAKPRDVMISTTGSEGYQPQGQDVPPDDHFGQYQ</sequence>
<proteinExistence type="inferred from homology"/>
<dbReference type="InterPro" id="IPR002543">
    <property type="entry name" value="FtsK_dom"/>
</dbReference>
<evidence type="ECO:0000313" key="18">
    <source>
        <dbReference type="EMBL" id="OGD64216.1"/>
    </source>
</evidence>
<evidence type="ECO:0000256" key="4">
    <source>
        <dbReference type="ARBA" id="ARBA00022618"/>
    </source>
</evidence>
<dbReference type="Proteomes" id="UP000178583">
    <property type="component" value="Unassembled WGS sequence"/>
</dbReference>
<dbReference type="EMBL" id="MEZY01000021">
    <property type="protein sequence ID" value="OGD64216.1"/>
    <property type="molecule type" value="Genomic_DNA"/>
</dbReference>
<evidence type="ECO:0000256" key="8">
    <source>
        <dbReference type="ARBA" id="ARBA00022840"/>
    </source>
</evidence>
<evidence type="ECO:0000256" key="16">
    <source>
        <dbReference type="SAM" id="Phobius"/>
    </source>
</evidence>
<keyword evidence="9 16" id="KW-1133">Transmembrane helix</keyword>
<feature type="transmembrane region" description="Helical" evidence="16">
    <location>
        <begin position="77"/>
        <end position="98"/>
    </location>
</feature>
<dbReference type="GO" id="GO:0007059">
    <property type="term" value="P:chromosome segregation"/>
    <property type="evidence" value="ECO:0007669"/>
    <property type="project" value="UniProtKB-KW"/>
</dbReference>
<evidence type="ECO:0000256" key="6">
    <source>
        <dbReference type="ARBA" id="ARBA00022741"/>
    </source>
</evidence>
<dbReference type="InterPro" id="IPR036388">
    <property type="entry name" value="WH-like_DNA-bd_sf"/>
</dbReference>
<dbReference type="Gene3D" id="1.10.10.10">
    <property type="entry name" value="Winged helix-like DNA-binding domain superfamily/Winged helix DNA-binding domain"/>
    <property type="match status" value="1"/>
</dbReference>
<feature type="region of interest" description="Disordered" evidence="15">
    <location>
        <begin position="704"/>
        <end position="738"/>
    </location>
</feature>
<dbReference type="InterPro" id="IPR018541">
    <property type="entry name" value="Ftsk_gamma"/>
</dbReference>
<evidence type="ECO:0000256" key="10">
    <source>
        <dbReference type="ARBA" id="ARBA00023125"/>
    </source>
</evidence>
<evidence type="ECO:0000256" key="1">
    <source>
        <dbReference type="ARBA" id="ARBA00004651"/>
    </source>
</evidence>
<evidence type="ECO:0000256" key="15">
    <source>
        <dbReference type="SAM" id="MobiDB-lite"/>
    </source>
</evidence>
<dbReference type="PANTHER" id="PTHR22683">
    <property type="entry name" value="SPORULATION PROTEIN RELATED"/>
    <property type="match status" value="1"/>
</dbReference>
<dbReference type="SMART" id="SM00382">
    <property type="entry name" value="AAA"/>
    <property type="match status" value="1"/>
</dbReference>
<evidence type="ECO:0000256" key="3">
    <source>
        <dbReference type="ARBA" id="ARBA00022475"/>
    </source>
</evidence>
<dbReference type="InterPro" id="IPR027417">
    <property type="entry name" value="P-loop_NTPase"/>
</dbReference>
<feature type="transmembrane region" description="Helical" evidence="16">
    <location>
        <begin position="110"/>
        <end position="128"/>
    </location>
</feature>
<dbReference type="Gene3D" id="3.30.980.40">
    <property type="match status" value="1"/>
</dbReference>
<dbReference type="Gene3D" id="3.40.50.300">
    <property type="entry name" value="P-loop containing nucleotide triphosphate hydrolases"/>
    <property type="match status" value="1"/>
</dbReference>
<evidence type="ECO:0000256" key="13">
    <source>
        <dbReference type="ARBA" id="ARBA00025923"/>
    </source>
</evidence>
<evidence type="ECO:0000256" key="11">
    <source>
        <dbReference type="ARBA" id="ARBA00023136"/>
    </source>
</evidence>
<dbReference type="InterPro" id="IPR050206">
    <property type="entry name" value="FtsK/SpoIIIE/SftA"/>
</dbReference>
<dbReference type="Pfam" id="PF13491">
    <property type="entry name" value="FtsK_4TM"/>
    <property type="match status" value="1"/>
</dbReference>
<dbReference type="Pfam" id="PF17854">
    <property type="entry name" value="FtsK_alpha"/>
    <property type="match status" value="1"/>
</dbReference>
<evidence type="ECO:0000259" key="17">
    <source>
        <dbReference type="PROSITE" id="PS50901"/>
    </source>
</evidence>
<comment type="caution">
    <text evidence="18">The sequence shown here is derived from an EMBL/GenBank/DDBJ whole genome shotgun (WGS) entry which is preliminary data.</text>
</comment>
<dbReference type="Pfam" id="PF09397">
    <property type="entry name" value="FtsK_gamma"/>
    <property type="match status" value="1"/>
</dbReference>
<keyword evidence="5 16" id="KW-0812">Transmembrane</keyword>
<organism evidence="18 19">
    <name type="scientific">Candidatus Berkelbacteria bacterium RIFOXYA2_FULL_43_10</name>
    <dbReference type="NCBI Taxonomy" id="1797472"/>
    <lineage>
        <taxon>Bacteria</taxon>
        <taxon>Candidatus Berkelbacteria</taxon>
    </lineage>
</organism>
<dbReference type="InterPro" id="IPR003593">
    <property type="entry name" value="AAA+_ATPase"/>
</dbReference>
<dbReference type="SMART" id="SM00843">
    <property type="entry name" value="Ftsk_gamma"/>
    <property type="match status" value="1"/>
</dbReference>
<comment type="similarity">
    <text evidence="2">Belongs to the FtsK/SpoIIIE/SftA family.</text>
</comment>
<feature type="domain" description="FtsK" evidence="17">
    <location>
        <begin position="386"/>
        <end position="574"/>
    </location>
</feature>
<dbReference type="InterPro" id="IPR036390">
    <property type="entry name" value="WH_DNA-bd_sf"/>
</dbReference>
<keyword evidence="12" id="KW-0131">Cell cycle</keyword>
<accession>A0A1F5EAB1</accession>
<evidence type="ECO:0000256" key="14">
    <source>
        <dbReference type="PROSITE-ProRule" id="PRU00289"/>
    </source>
</evidence>
<dbReference type="Pfam" id="PF01580">
    <property type="entry name" value="FtsK_SpoIIIE"/>
    <property type="match status" value="1"/>
</dbReference>
<dbReference type="STRING" id="1797472.A2215_04155"/>
<comment type="subcellular location">
    <subcellularLocation>
        <location evidence="1">Cell membrane</location>
        <topology evidence="1">Multi-pass membrane protein</topology>
    </subcellularLocation>
</comment>